<evidence type="ECO:0000256" key="6">
    <source>
        <dbReference type="SAM" id="Phobius"/>
    </source>
</evidence>
<dbReference type="NCBIfam" id="NF033135">
    <property type="entry name" value="cmx_cmrA"/>
    <property type="match status" value="1"/>
</dbReference>
<proteinExistence type="predicted"/>
<dbReference type="InterPro" id="IPR020846">
    <property type="entry name" value="MFS_dom"/>
</dbReference>
<keyword evidence="3 6" id="KW-0812">Transmembrane</keyword>
<reference evidence="8 9" key="1">
    <citation type="journal article" date="2019" name="ACS Chem. Biol.">
        <title>Identification and Mobilization of a Cryptic Antibiotic Biosynthesis Gene Locus from a Human-Pathogenic Nocardia Isolate.</title>
        <authorList>
            <person name="Herisse M."/>
            <person name="Ishida K."/>
            <person name="Porter J.L."/>
            <person name="Howden B."/>
            <person name="Hertweck C."/>
            <person name="Stinear T.P."/>
            <person name="Pidot S.J."/>
        </authorList>
    </citation>
    <scope>NUCLEOTIDE SEQUENCE [LARGE SCALE GENOMIC DNA]</scope>
    <source>
        <strain evidence="8 9">AUSMDU00012717</strain>
    </source>
</reference>
<feature type="transmembrane region" description="Helical" evidence="6">
    <location>
        <begin position="345"/>
        <end position="366"/>
    </location>
</feature>
<evidence type="ECO:0000256" key="4">
    <source>
        <dbReference type="ARBA" id="ARBA00022989"/>
    </source>
</evidence>
<feature type="transmembrane region" description="Helical" evidence="6">
    <location>
        <begin position="44"/>
        <end position="67"/>
    </location>
</feature>
<dbReference type="Proteomes" id="UP000503540">
    <property type="component" value="Chromosome"/>
</dbReference>
<evidence type="ECO:0000313" key="8">
    <source>
        <dbReference type="EMBL" id="QIS12223.1"/>
    </source>
</evidence>
<evidence type="ECO:0000259" key="7">
    <source>
        <dbReference type="PROSITE" id="PS50850"/>
    </source>
</evidence>
<sequence>MSMHTAHLLRRTVAPVRAVHNAGRRWLPVVGFARLRNHLGAANVTAAPGIPGVVLPIVVFVFAVAVFAQGTSEFMVSGLLAPIASDIGVSVGAAGLLTSLFAAGMVVGAPVMAMAAGRLPVRVATAAFLALFCVAHVIGAVTTDFTVLLTTRVLAAVSNAGFLAIALAALPRLIDPARLGRATSVVVSGVTVACIAGVPAGTLLGQIWGWRSAFWAVAVLSAVVLIPVWALTGSDRAQQPESPIRREWMVLGRSEIRTPVALGVLVNAATFAGFTYLGAITAATGADERWIPLVLALFGLGSFAGVTLAGRYGDRYGRIIIDTGTVALVAVWVLAAITAHTLAGVSALAVVTGAVAFGVGSTLIATIVRTAAPSAPHIAGALATTALNIGAVLGPALAGLVVDHTGRSTAALWTSAVFTCAACVFPYATTAGSRLSSLRRAPSRRPAGSARTRK</sequence>
<gene>
    <name evidence="8" type="primary">cmx_cmrA</name>
    <name evidence="8" type="ORF">F5544_21805</name>
</gene>
<keyword evidence="5 6" id="KW-0472">Membrane</keyword>
<feature type="transmembrane region" description="Helical" evidence="6">
    <location>
        <begin position="378"/>
        <end position="398"/>
    </location>
</feature>
<name>A0A6G9YGY0_9NOCA</name>
<dbReference type="PROSITE" id="PS50850">
    <property type="entry name" value="MFS"/>
    <property type="match status" value="1"/>
</dbReference>
<dbReference type="CDD" id="cd17324">
    <property type="entry name" value="MFS_NepI_like"/>
    <property type="match status" value="1"/>
</dbReference>
<dbReference type="PANTHER" id="PTHR43124">
    <property type="entry name" value="PURINE EFFLUX PUMP PBUE"/>
    <property type="match status" value="1"/>
</dbReference>
<feature type="transmembrane region" description="Helical" evidence="6">
    <location>
        <begin position="119"/>
        <end position="141"/>
    </location>
</feature>
<protein>
    <submittedName>
        <fullName evidence="8">Cmx/CmrA family chloramphenicol efflux MFS transporter</fullName>
    </submittedName>
</protein>
<evidence type="ECO:0000313" key="9">
    <source>
        <dbReference type="Proteomes" id="UP000503540"/>
    </source>
</evidence>
<keyword evidence="9" id="KW-1185">Reference proteome</keyword>
<feature type="transmembrane region" description="Helical" evidence="6">
    <location>
        <begin position="87"/>
        <end position="107"/>
    </location>
</feature>
<evidence type="ECO:0000256" key="3">
    <source>
        <dbReference type="ARBA" id="ARBA00022692"/>
    </source>
</evidence>
<dbReference type="PANTHER" id="PTHR43124:SF3">
    <property type="entry name" value="CHLORAMPHENICOL EFFLUX PUMP RV0191"/>
    <property type="match status" value="1"/>
</dbReference>
<accession>A0A6G9YGY0</accession>
<dbReference type="KEGG" id="nah:F5544_21805"/>
<dbReference type="Gene3D" id="1.20.1250.20">
    <property type="entry name" value="MFS general substrate transporter like domains"/>
    <property type="match status" value="1"/>
</dbReference>
<feature type="transmembrane region" description="Helical" evidence="6">
    <location>
        <begin position="185"/>
        <end position="207"/>
    </location>
</feature>
<feature type="transmembrane region" description="Helical" evidence="6">
    <location>
        <begin position="153"/>
        <end position="173"/>
    </location>
</feature>
<dbReference type="InterPro" id="IPR036259">
    <property type="entry name" value="MFS_trans_sf"/>
</dbReference>
<feature type="transmembrane region" description="Helical" evidence="6">
    <location>
        <begin position="260"/>
        <end position="284"/>
    </location>
</feature>
<feature type="transmembrane region" description="Helical" evidence="6">
    <location>
        <begin position="319"/>
        <end position="339"/>
    </location>
</feature>
<feature type="transmembrane region" description="Helical" evidence="6">
    <location>
        <begin position="410"/>
        <end position="430"/>
    </location>
</feature>
<dbReference type="InterPro" id="IPR050189">
    <property type="entry name" value="MFS_Efflux_Transporters"/>
</dbReference>
<feature type="transmembrane region" description="Helical" evidence="6">
    <location>
        <begin position="290"/>
        <end position="312"/>
    </location>
</feature>
<evidence type="ECO:0000256" key="1">
    <source>
        <dbReference type="ARBA" id="ARBA00004651"/>
    </source>
</evidence>
<feature type="domain" description="Major facilitator superfamily (MFS) profile" evidence="7">
    <location>
        <begin position="58"/>
        <end position="434"/>
    </location>
</feature>
<dbReference type="Pfam" id="PF07690">
    <property type="entry name" value="MFS_1"/>
    <property type="match status" value="1"/>
</dbReference>
<feature type="transmembrane region" description="Helical" evidence="6">
    <location>
        <begin position="213"/>
        <end position="232"/>
    </location>
</feature>
<organism evidence="8 9">
    <name type="scientific">Nocardia arthritidis</name>
    <dbReference type="NCBI Taxonomy" id="228602"/>
    <lineage>
        <taxon>Bacteria</taxon>
        <taxon>Bacillati</taxon>
        <taxon>Actinomycetota</taxon>
        <taxon>Actinomycetes</taxon>
        <taxon>Mycobacteriales</taxon>
        <taxon>Nocardiaceae</taxon>
        <taxon>Nocardia</taxon>
    </lineage>
</organism>
<comment type="subcellular location">
    <subcellularLocation>
        <location evidence="1">Cell membrane</location>
        <topology evidence="1">Multi-pass membrane protein</topology>
    </subcellularLocation>
</comment>
<dbReference type="SUPFAM" id="SSF103473">
    <property type="entry name" value="MFS general substrate transporter"/>
    <property type="match status" value="1"/>
</dbReference>
<dbReference type="GO" id="GO:0005886">
    <property type="term" value="C:plasma membrane"/>
    <property type="evidence" value="ECO:0007669"/>
    <property type="project" value="UniProtKB-SubCell"/>
</dbReference>
<dbReference type="EMBL" id="CP046172">
    <property type="protein sequence ID" value="QIS12223.1"/>
    <property type="molecule type" value="Genomic_DNA"/>
</dbReference>
<evidence type="ECO:0000256" key="5">
    <source>
        <dbReference type="ARBA" id="ARBA00023136"/>
    </source>
</evidence>
<keyword evidence="4 6" id="KW-1133">Transmembrane helix</keyword>
<keyword evidence="2" id="KW-1003">Cell membrane</keyword>
<dbReference type="GO" id="GO:0022857">
    <property type="term" value="F:transmembrane transporter activity"/>
    <property type="evidence" value="ECO:0007669"/>
    <property type="project" value="InterPro"/>
</dbReference>
<evidence type="ECO:0000256" key="2">
    <source>
        <dbReference type="ARBA" id="ARBA00022475"/>
    </source>
</evidence>
<dbReference type="AlphaFoldDB" id="A0A6G9YGY0"/>
<dbReference type="InterPro" id="IPR011701">
    <property type="entry name" value="MFS"/>
</dbReference>